<dbReference type="Pfam" id="PF11976">
    <property type="entry name" value="Rad60-SLD"/>
    <property type="match status" value="2"/>
</dbReference>
<dbReference type="OrthoDB" id="442921at2759"/>
<evidence type="ECO:0000313" key="4">
    <source>
        <dbReference type="Proteomes" id="UP000291116"/>
    </source>
</evidence>
<accession>A0A448ZGM1</accession>
<feature type="domain" description="Rad60/SUMO-like" evidence="2">
    <location>
        <begin position="420"/>
        <end position="478"/>
    </location>
</feature>
<dbReference type="InterPro" id="IPR029071">
    <property type="entry name" value="Ubiquitin-like_domsf"/>
</dbReference>
<feature type="region of interest" description="Disordered" evidence="1">
    <location>
        <begin position="1"/>
        <end position="175"/>
    </location>
</feature>
<feature type="compositionally biased region" description="Polar residues" evidence="1">
    <location>
        <begin position="147"/>
        <end position="157"/>
    </location>
</feature>
<dbReference type="PANTHER" id="PTHR47813">
    <property type="entry name" value="UBIQUITIN-LIKE SUPERFAMILY PROTEIN"/>
    <property type="match status" value="1"/>
</dbReference>
<keyword evidence="4" id="KW-1185">Reference proteome</keyword>
<feature type="region of interest" description="Disordered" evidence="1">
    <location>
        <begin position="483"/>
        <end position="522"/>
    </location>
</feature>
<proteinExistence type="predicted"/>
<dbReference type="SUPFAM" id="SSF54236">
    <property type="entry name" value="Ubiquitin-like"/>
    <property type="match status" value="2"/>
</dbReference>
<feature type="compositionally biased region" description="Low complexity" evidence="1">
    <location>
        <begin position="617"/>
        <end position="633"/>
    </location>
</feature>
<evidence type="ECO:0000313" key="3">
    <source>
        <dbReference type="EMBL" id="VEU41131.1"/>
    </source>
</evidence>
<name>A0A448ZGM1_9STRA</name>
<dbReference type="Gene3D" id="3.10.20.90">
    <property type="entry name" value="Phosphatidylinositol 3-kinase Catalytic Subunit, Chain A, domain 1"/>
    <property type="match status" value="2"/>
</dbReference>
<dbReference type="AlphaFoldDB" id="A0A448ZGM1"/>
<dbReference type="EMBL" id="CAACVS010000335">
    <property type="protein sequence ID" value="VEU41131.1"/>
    <property type="molecule type" value="Genomic_DNA"/>
</dbReference>
<feature type="compositionally biased region" description="Polar residues" evidence="1">
    <location>
        <begin position="485"/>
        <end position="500"/>
    </location>
</feature>
<dbReference type="Proteomes" id="UP000291116">
    <property type="component" value="Unassembled WGS sequence"/>
</dbReference>
<reference evidence="3 4" key="1">
    <citation type="submission" date="2019-01" db="EMBL/GenBank/DDBJ databases">
        <authorList>
            <person name="Ferrante I. M."/>
        </authorList>
    </citation>
    <scope>NUCLEOTIDE SEQUENCE [LARGE SCALE GENOMIC DNA]</scope>
    <source>
        <strain evidence="3 4">B856</strain>
    </source>
</reference>
<dbReference type="InterPro" id="IPR022617">
    <property type="entry name" value="Rad60/SUMO-like_dom"/>
</dbReference>
<dbReference type="CDD" id="cd01763">
    <property type="entry name" value="Ubl_SUMO_like"/>
    <property type="match status" value="1"/>
</dbReference>
<evidence type="ECO:0000259" key="2">
    <source>
        <dbReference type="Pfam" id="PF11976"/>
    </source>
</evidence>
<protein>
    <recommendedName>
        <fullName evidence="2">Rad60/SUMO-like domain-containing protein</fullName>
    </recommendedName>
</protein>
<organism evidence="3 4">
    <name type="scientific">Pseudo-nitzschia multistriata</name>
    <dbReference type="NCBI Taxonomy" id="183589"/>
    <lineage>
        <taxon>Eukaryota</taxon>
        <taxon>Sar</taxon>
        <taxon>Stramenopiles</taxon>
        <taxon>Ochrophyta</taxon>
        <taxon>Bacillariophyta</taxon>
        <taxon>Bacillariophyceae</taxon>
        <taxon>Bacillariophycidae</taxon>
        <taxon>Bacillariales</taxon>
        <taxon>Bacillariaceae</taxon>
        <taxon>Pseudo-nitzschia</taxon>
    </lineage>
</organism>
<feature type="compositionally biased region" description="Basic and acidic residues" evidence="1">
    <location>
        <begin position="65"/>
        <end position="90"/>
    </location>
</feature>
<feature type="region of interest" description="Disordered" evidence="1">
    <location>
        <begin position="567"/>
        <end position="588"/>
    </location>
</feature>
<dbReference type="PANTHER" id="PTHR47813:SF2">
    <property type="entry name" value="UBIQUITIN-LIKE SUPERFAMILY PROTEIN"/>
    <property type="match status" value="1"/>
</dbReference>
<feature type="compositionally biased region" description="Polar residues" evidence="1">
    <location>
        <begin position="636"/>
        <end position="647"/>
    </location>
</feature>
<feature type="region of interest" description="Disordered" evidence="1">
    <location>
        <begin position="239"/>
        <end position="268"/>
    </location>
</feature>
<feature type="region of interest" description="Disordered" evidence="1">
    <location>
        <begin position="615"/>
        <end position="647"/>
    </location>
</feature>
<sequence>MTRDDAGSDSDSDSGDSSSFDSPPPSDEEDNGVDRKPLGYTPGGVRPAGRVPTPATVPRGRPTKKAREEAIFRNRMLRLEQKKQRREILNHKRKRGDGLLDDDDDDDSDAEGANKAVVPPSSAKDKAKGASLAADTPVRSITMPLSRASTGALSSATKPVESVAGKANPSVNDPLLVLSSDDEDEDDGHRMPFVSHASLPPRANLPPAMAAALRKAQASRARLTQAQLYKGEDVSVSVEADPSVSVPTLAPRRAPSGGGTSASGPPARSLGRPLLLSCRCAHLVIAGAREAVPKGRQTIELSVREREPLSALADRIREAHSLPPGEGTVVTMTFDGETLDPGRDPLSYDLEAGYLVDVYAAAPRRLGASEQRRKPSPGSGPSLGRALEFTCRIRVREAEANQRGRPLKRPRAAPETLTRTVRVREREPVRKIVERLGPLPRLASAASTTVRFDGCVLDPCRTPSSYEMEDGDMVEVCIEAREGEQQQPTQKTPARKQQQPPAHPPLAGIFTRRSNTSRAAPRTAGGFVLKLVVRSASKTTTTELRVTDAATTLAELLEGCGVVPPAPNAVGTRRTTRSRRAAATEGRPPIRFGGMVLDPTKTPADYHLQDGDTLEVGEGPSAGAAASTTAPEGQSCEGSCSSRAIEI</sequence>
<evidence type="ECO:0000256" key="1">
    <source>
        <dbReference type="SAM" id="MobiDB-lite"/>
    </source>
</evidence>
<gene>
    <name evidence="3" type="ORF">PSNMU_V1.4_AUG-EV-PASAV3_0080970</name>
</gene>
<feature type="domain" description="Rad60/SUMO-like" evidence="2">
    <location>
        <begin position="295"/>
        <end position="359"/>
    </location>
</feature>
<feature type="compositionally biased region" description="Acidic residues" evidence="1">
    <location>
        <begin position="99"/>
        <end position="110"/>
    </location>
</feature>